<name>A0A6J6INA6_9ZZZZ</name>
<dbReference type="InterPro" id="IPR019080">
    <property type="entry name" value="YqaJ_viral_recombinase"/>
</dbReference>
<reference evidence="2" key="1">
    <citation type="submission" date="2020-05" db="EMBL/GenBank/DDBJ databases">
        <authorList>
            <person name="Chiriac C."/>
            <person name="Salcher M."/>
            <person name="Ghai R."/>
            <person name="Kavagutti S V."/>
        </authorList>
    </citation>
    <scope>NUCLEOTIDE SEQUENCE</scope>
</reference>
<feature type="domain" description="YqaJ viral recombinase" evidence="1">
    <location>
        <begin position="16"/>
        <end position="141"/>
    </location>
</feature>
<organism evidence="2">
    <name type="scientific">freshwater metagenome</name>
    <dbReference type="NCBI Taxonomy" id="449393"/>
    <lineage>
        <taxon>unclassified sequences</taxon>
        <taxon>metagenomes</taxon>
        <taxon>ecological metagenomes</taxon>
    </lineage>
</organism>
<protein>
    <submittedName>
        <fullName evidence="2">Unannotated protein</fullName>
    </submittedName>
</protein>
<dbReference type="InterPro" id="IPR011604">
    <property type="entry name" value="PDDEXK-like_dom_sf"/>
</dbReference>
<dbReference type="Gene3D" id="3.90.320.10">
    <property type="match status" value="1"/>
</dbReference>
<evidence type="ECO:0000259" key="1">
    <source>
        <dbReference type="Pfam" id="PF09588"/>
    </source>
</evidence>
<dbReference type="InterPro" id="IPR011335">
    <property type="entry name" value="Restrct_endonuc-II-like"/>
</dbReference>
<dbReference type="Pfam" id="PF09588">
    <property type="entry name" value="YqaJ"/>
    <property type="match status" value="1"/>
</dbReference>
<gene>
    <name evidence="2" type="ORF">UFOPK1961_00459</name>
</gene>
<evidence type="ECO:0000313" key="2">
    <source>
        <dbReference type="EMBL" id="CAB4626010.1"/>
    </source>
</evidence>
<dbReference type="EMBL" id="CAEZVJ010000036">
    <property type="protein sequence ID" value="CAB4626010.1"/>
    <property type="molecule type" value="Genomic_DNA"/>
</dbReference>
<dbReference type="SUPFAM" id="SSF52980">
    <property type="entry name" value="Restriction endonuclease-like"/>
    <property type="match status" value="1"/>
</dbReference>
<accession>A0A6J6INA6</accession>
<proteinExistence type="predicted"/>
<dbReference type="AlphaFoldDB" id="A0A6J6INA6"/>
<sequence length="197" mass="22294">MIEQSRFLVQSADRDEWLRVRATGVTATMVGKAHDDKGFAEVVGQMMVPSPIPDNAFMAFGRDQESNIIDKLAERFDIAGNDWLIASTEANWMMATPDGLSPDHGVIVEVKTTGRDWGSYDWVPIYYKRQVQWQLFVTGAEECVFAWMLREKAPDGSFVPAWEGPKYVTVKRQQRMIDECLETAHKLYANLPGLTTS</sequence>